<proteinExistence type="predicted"/>
<feature type="region of interest" description="Disordered" evidence="1">
    <location>
        <begin position="47"/>
        <end position="80"/>
    </location>
</feature>
<gene>
    <name evidence="2" type="primary">ABSGL_11734.1 scaffold 12318</name>
</gene>
<dbReference type="OMA" id="FHVEETP"/>
<organism evidence="2">
    <name type="scientific">Absidia glauca</name>
    <name type="common">Pin mould</name>
    <dbReference type="NCBI Taxonomy" id="4829"/>
    <lineage>
        <taxon>Eukaryota</taxon>
        <taxon>Fungi</taxon>
        <taxon>Fungi incertae sedis</taxon>
        <taxon>Mucoromycota</taxon>
        <taxon>Mucoromycotina</taxon>
        <taxon>Mucoromycetes</taxon>
        <taxon>Mucorales</taxon>
        <taxon>Cunninghamellaceae</taxon>
        <taxon>Absidia</taxon>
    </lineage>
</organism>
<evidence type="ECO:0000256" key="1">
    <source>
        <dbReference type="SAM" id="MobiDB-lite"/>
    </source>
</evidence>
<protein>
    <submittedName>
        <fullName evidence="2">Uncharacterized protein</fullName>
    </submittedName>
</protein>
<reference evidence="2" key="1">
    <citation type="submission" date="2016-04" db="EMBL/GenBank/DDBJ databases">
        <authorList>
            <person name="Evans L.H."/>
            <person name="Alamgir A."/>
            <person name="Owens N."/>
            <person name="Weber N.D."/>
            <person name="Virtaneva K."/>
            <person name="Barbian K."/>
            <person name="Babar A."/>
            <person name="Rosenke K."/>
        </authorList>
    </citation>
    <scope>NUCLEOTIDE SEQUENCE [LARGE SCALE GENOMIC DNA]</scope>
    <source>
        <strain evidence="2">CBS 101.48</strain>
    </source>
</reference>
<sequence length="190" mass="21595">MSLSSYDSGYSSVCRLEHFRTQHELARNFYDDVEFCPLSSFEEVAAHRSRIQQRSPYSSPRPSPPVSYNTASPPKRKAIPIINPENMTPVAVLQQQQQQQQQQQRQRQQYQQQYYHVQESNQMAYWQSYHQERPSSTSSSPSIASSASSSALSSASMLTSSMVNSHVIPIINPSTGQALLHHPMYDVTVR</sequence>
<dbReference type="OrthoDB" id="2289592at2759"/>
<dbReference type="AlphaFoldDB" id="A0A163MKJ1"/>
<keyword evidence="3" id="KW-1185">Reference proteome</keyword>
<name>A0A163MKJ1_ABSGL</name>
<evidence type="ECO:0000313" key="3">
    <source>
        <dbReference type="Proteomes" id="UP000078561"/>
    </source>
</evidence>
<accession>A0A163MKJ1</accession>
<evidence type="ECO:0000313" key="2">
    <source>
        <dbReference type="EMBL" id="SAM05859.1"/>
    </source>
</evidence>
<dbReference type="EMBL" id="LT554473">
    <property type="protein sequence ID" value="SAM05859.1"/>
    <property type="molecule type" value="Genomic_DNA"/>
</dbReference>
<dbReference type="STRING" id="4829.A0A163MKJ1"/>
<dbReference type="InParanoid" id="A0A163MKJ1"/>
<dbReference type="Proteomes" id="UP000078561">
    <property type="component" value="Unassembled WGS sequence"/>
</dbReference>